<dbReference type="PANTHER" id="PTHR11700">
    <property type="entry name" value="30S RIBOSOMAL PROTEIN S10 FAMILY MEMBER"/>
    <property type="match status" value="1"/>
</dbReference>
<keyword evidence="5" id="KW-0496">Mitochondrion</keyword>
<evidence type="ECO:0000313" key="5">
    <source>
        <dbReference type="EMBL" id="QOZ41748.1"/>
    </source>
</evidence>
<sequence>MLEIQLKIKSFDPNYLNKCVSLIKNIVNTLEIKEYSEVFLPNKVRKLTVIRSPHIDKKSREQFQSVTHQRSINLVIDNYKVGKLFLNMCKELHVIGVQMKISLFYNSSL</sequence>
<evidence type="ECO:0000259" key="4">
    <source>
        <dbReference type="SMART" id="SM01403"/>
    </source>
</evidence>
<dbReference type="GO" id="GO:0006412">
    <property type="term" value="P:translation"/>
    <property type="evidence" value="ECO:0007669"/>
    <property type="project" value="InterPro"/>
</dbReference>
<evidence type="ECO:0000256" key="2">
    <source>
        <dbReference type="ARBA" id="ARBA00022980"/>
    </source>
</evidence>
<dbReference type="Pfam" id="PF00338">
    <property type="entry name" value="Ribosomal_S10"/>
    <property type="match status" value="1"/>
</dbReference>
<dbReference type="SMART" id="SM01403">
    <property type="entry name" value="Ribosomal_S10"/>
    <property type="match status" value="1"/>
</dbReference>
<keyword evidence="3" id="KW-0687">Ribonucleoprotein</keyword>
<gene>
    <name evidence="5" type="primary">rps10</name>
    <name evidence="5" type="ORF">DBVPGmt_060</name>
</gene>
<dbReference type="SUPFAM" id="SSF54999">
    <property type="entry name" value="Ribosomal protein S10"/>
    <property type="match status" value="1"/>
</dbReference>
<accession>A0A873HVX5</accession>
<dbReference type="GO" id="GO:0003735">
    <property type="term" value="F:structural constituent of ribosome"/>
    <property type="evidence" value="ECO:0007669"/>
    <property type="project" value="InterPro"/>
</dbReference>
<name>A0A873HVX5_PROWI</name>
<evidence type="ECO:0000256" key="3">
    <source>
        <dbReference type="ARBA" id="ARBA00023274"/>
    </source>
</evidence>
<dbReference type="InterPro" id="IPR027486">
    <property type="entry name" value="Ribosomal_uS10_dom"/>
</dbReference>
<dbReference type="InterPro" id="IPR001848">
    <property type="entry name" value="Ribosomal_uS10"/>
</dbReference>
<dbReference type="NCBIfam" id="TIGR01049">
    <property type="entry name" value="rpsJ_bact"/>
    <property type="match status" value="1"/>
</dbReference>
<dbReference type="EMBL" id="MN794237">
    <property type="protein sequence ID" value="QOZ41748.1"/>
    <property type="molecule type" value="Genomic_DNA"/>
</dbReference>
<dbReference type="InterPro" id="IPR036838">
    <property type="entry name" value="Ribosomal_uS10_dom_sf"/>
</dbReference>
<dbReference type="HAMAP" id="MF_00508">
    <property type="entry name" value="Ribosomal_uS10"/>
    <property type="match status" value="1"/>
</dbReference>
<protein>
    <submittedName>
        <fullName evidence="5">Ribosomal protein S10</fullName>
    </submittedName>
</protein>
<dbReference type="GO" id="GO:0005840">
    <property type="term" value="C:ribosome"/>
    <property type="evidence" value="ECO:0007669"/>
    <property type="project" value="UniProtKB-KW"/>
</dbReference>
<dbReference type="AlphaFoldDB" id="A0A873HVX5"/>
<feature type="domain" description="Small ribosomal subunit protein uS10" evidence="4">
    <location>
        <begin position="5"/>
        <end position="102"/>
    </location>
</feature>
<proteinExistence type="inferred from homology"/>
<evidence type="ECO:0000256" key="1">
    <source>
        <dbReference type="ARBA" id="ARBA00007102"/>
    </source>
</evidence>
<dbReference type="GO" id="GO:1990904">
    <property type="term" value="C:ribonucleoprotein complex"/>
    <property type="evidence" value="ECO:0007669"/>
    <property type="project" value="UniProtKB-KW"/>
</dbReference>
<keyword evidence="2 5" id="KW-0689">Ribosomal protein</keyword>
<comment type="similarity">
    <text evidence="1">Belongs to the universal ribosomal protein uS10 family.</text>
</comment>
<organism evidence="5">
    <name type="scientific">Prototheca wickerhamii</name>
    <dbReference type="NCBI Taxonomy" id="3111"/>
    <lineage>
        <taxon>Eukaryota</taxon>
        <taxon>Viridiplantae</taxon>
        <taxon>Chlorophyta</taxon>
        <taxon>core chlorophytes</taxon>
        <taxon>Trebouxiophyceae</taxon>
        <taxon>Chlorellales</taxon>
        <taxon>Chlorellaceae</taxon>
        <taxon>Prototheca</taxon>
    </lineage>
</organism>
<reference evidence="5" key="1">
    <citation type="journal article" name="Front. Plant Sci.">
        <title>Sequencing and Analysis of the Complete Organellar Genomes of Prototheca wickerhamii.</title>
        <authorList>
            <person name="Bakula Z."/>
            <person name="Gromadka R."/>
            <person name="Gawor J."/>
            <person name="Siedlecki P."/>
            <person name="Pomorski J.J."/>
            <person name="Maciszewski K."/>
            <person name="Gromadka A."/>
            <person name="Karnkowska A."/>
            <person name="Jagielski T."/>
        </authorList>
    </citation>
    <scope>NUCLEOTIDE SEQUENCE</scope>
    <source>
        <strain evidence="5">DBVPG</strain>
    </source>
</reference>
<dbReference type="PRINTS" id="PR00971">
    <property type="entry name" value="RIBOSOMALS10"/>
</dbReference>
<dbReference type="Gene3D" id="3.30.70.600">
    <property type="entry name" value="Ribosomal protein S10 domain"/>
    <property type="match status" value="1"/>
</dbReference>
<geneLocation type="mitochondrion" evidence="5"/>